<accession>A0A4R2U1R5</accession>
<organism evidence="1 2">
    <name type="scientific">Serpentinicella alkaliphila</name>
    <dbReference type="NCBI Taxonomy" id="1734049"/>
    <lineage>
        <taxon>Bacteria</taxon>
        <taxon>Bacillati</taxon>
        <taxon>Bacillota</taxon>
        <taxon>Clostridia</taxon>
        <taxon>Peptostreptococcales</taxon>
        <taxon>Natronincolaceae</taxon>
        <taxon>Serpentinicella</taxon>
    </lineage>
</organism>
<evidence type="ECO:0008006" key="3">
    <source>
        <dbReference type="Google" id="ProtNLM"/>
    </source>
</evidence>
<dbReference type="RefSeq" id="WP_165913715.1">
    <property type="nucleotide sequence ID" value="NZ_CP058648.1"/>
</dbReference>
<dbReference type="AlphaFoldDB" id="A0A4R2U1R5"/>
<proteinExistence type="predicted"/>
<sequence length="62" mass="7260">MPLDLKVGDILELKKQHPCGNHKFEIIRTGADFIIKCTKCEKQLWIARANLERRVKKIITKE</sequence>
<dbReference type="Pfam" id="PF06107">
    <property type="entry name" value="DUF951"/>
    <property type="match status" value="1"/>
</dbReference>
<name>A0A4R2U1R5_9FIRM</name>
<comment type="caution">
    <text evidence="1">The sequence shown here is derived from an EMBL/GenBank/DDBJ whole genome shotgun (WGS) entry which is preliminary data.</text>
</comment>
<dbReference type="EMBL" id="SLYC01000026">
    <property type="protein sequence ID" value="TCQ01563.1"/>
    <property type="molecule type" value="Genomic_DNA"/>
</dbReference>
<evidence type="ECO:0000313" key="1">
    <source>
        <dbReference type="EMBL" id="TCQ01563.1"/>
    </source>
</evidence>
<evidence type="ECO:0000313" key="2">
    <source>
        <dbReference type="Proteomes" id="UP000295504"/>
    </source>
</evidence>
<dbReference type="PIRSF" id="PIRSF037263">
    <property type="entry name" value="DUF951_bac"/>
    <property type="match status" value="1"/>
</dbReference>
<dbReference type="PANTHER" id="PTHR38455:SF1">
    <property type="entry name" value="DUF951 DOMAIN-CONTAINING PROTEIN"/>
    <property type="match status" value="1"/>
</dbReference>
<dbReference type="Proteomes" id="UP000295504">
    <property type="component" value="Unassembled WGS sequence"/>
</dbReference>
<gene>
    <name evidence="1" type="ORF">EDD79_102629</name>
</gene>
<dbReference type="InterPro" id="IPR009296">
    <property type="entry name" value="DUF951"/>
</dbReference>
<dbReference type="PANTHER" id="PTHR38455">
    <property type="entry name" value="HYPOTHETICAL CYTOSOLIC PROTEIN"/>
    <property type="match status" value="1"/>
</dbReference>
<protein>
    <recommendedName>
        <fullName evidence="3">DUF951 family protein</fullName>
    </recommendedName>
</protein>
<keyword evidence="2" id="KW-1185">Reference proteome</keyword>
<reference evidence="1 2" key="1">
    <citation type="submission" date="2019-03" db="EMBL/GenBank/DDBJ databases">
        <title>Genomic Encyclopedia of Type Strains, Phase IV (KMG-IV): sequencing the most valuable type-strain genomes for metagenomic binning, comparative biology and taxonomic classification.</title>
        <authorList>
            <person name="Goeker M."/>
        </authorList>
    </citation>
    <scope>NUCLEOTIDE SEQUENCE [LARGE SCALE GENOMIC DNA]</scope>
    <source>
        <strain evidence="1 2">DSM 100013</strain>
    </source>
</reference>